<reference evidence="1 2" key="1">
    <citation type="journal article" date="2020" name="Front. Microbiol.">
        <title>Genetic Organization of the aprX-lipA2 Operon Affects the Proteolytic Potential of Pseudomonas Species in Milk.</title>
        <authorList>
            <person name="Maier C."/>
            <person name="Huptas C."/>
            <person name="von Neubeck M."/>
            <person name="Scherer S."/>
            <person name="Wenning M."/>
            <person name="Lucking G."/>
        </authorList>
    </citation>
    <scope>NUCLEOTIDE SEQUENCE [LARGE SCALE GENOMIC DNA]</scope>
    <source>
        <strain evidence="1 2">DSM 16272</strain>
    </source>
</reference>
<comment type="caution">
    <text evidence="1">The sequence shown here is derived from an EMBL/GenBank/DDBJ whole genome shotgun (WGS) entry which is preliminary data.</text>
</comment>
<dbReference type="InterPro" id="IPR027417">
    <property type="entry name" value="P-loop_NTPase"/>
</dbReference>
<protein>
    <submittedName>
        <fullName evidence="1">Uncharacterized protein</fullName>
    </submittedName>
</protein>
<name>A0A7Y1ADF6_PSEVE</name>
<gene>
    <name evidence="1" type="ORF">HBO38_36205</name>
</gene>
<sequence>MREIVLHIGMHKTGSSSIQRALTGYDDGITKYADLGYENHSIPFYTAFSGSHQNYHIWQSAGFSVADIEQKKINSLYSIEKSLEGYSGRRVVFSGEDISLIPEQGVIELGNILKKYSDKVLVVGYFRDPDSFVRSNWQEDIKNGVNALNLQGPSYRSRFEKFIRFFGIENVVLKHFQKEKLLGGDAVSDFCSVVNIDLIKTPDIVNASLSTEAVKCVYILNSFIDPADGDQFINEARRIFISTVSKLLPGGFSVPAGFVNNAINDNDCEWLEGVTGVRLSRGGDSNKIESFNESADLFFQSLKDDTINILLGHLNISSDFSRDPRKIVHRLYLESCEKIWRKKIIFSAARYLELNPDVKAAGVNPYEHYLMYGIRAGRSI</sequence>
<dbReference type="SUPFAM" id="SSF52540">
    <property type="entry name" value="P-loop containing nucleoside triphosphate hydrolases"/>
    <property type="match status" value="1"/>
</dbReference>
<dbReference type="Proteomes" id="UP000537729">
    <property type="component" value="Unassembled WGS sequence"/>
</dbReference>
<proteinExistence type="predicted"/>
<dbReference type="RefSeq" id="WP_169886728.1">
    <property type="nucleotide sequence ID" value="NZ_JAAQWG010000123.1"/>
</dbReference>
<dbReference type="EMBL" id="JAAQWG010000123">
    <property type="protein sequence ID" value="NMY13753.1"/>
    <property type="molecule type" value="Genomic_DNA"/>
</dbReference>
<accession>A0A7Y1ADF6</accession>
<organism evidence="1 2">
    <name type="scientific">Pseudomonas veronii</name>
    <dbReference type="NCBI Taxonomy" id="76761"/>
    <lineage>
        <taxon>Bacteria</taxon>
        <taxon>Pseudomonadati</taxon>
        <taxon>Pseudomonadota</taxon>
        <taxon>Gammaproteobacteria</taxon>
        <taxon>Pseudomonadales</taxon>
        <taxon>Pseudomonadaceae</taxon>
        <taxon>Pseudomonas</taxon>
    </lineage>
</organism>
<evidence type="ECO:0000313" key="1">
    <source>
        <dbReference type="EMBL" id="NMY13753.1"/>
    </source>
</evidence>
<evidence type="ECO:0000313" key="2">
    <source>
        <dbReference type="Proteomes" id="UP000537729"/>
    </source>
</evidence>
<dbReference type="AlphaFoldDB" id="A0A7Y1ADF6"/>